<dbReference type="InterPro" id="IPR004299">
    <property type="entry name" value="MBOAT_fam"/>
</dbReference>
<evidence type="ECO:0000256" key="4">
    <source>
        <dbReference type="ARBA" id="ARBA00022692"/>
    </source>
</evidence>
<comment type="similarity">
    <text evidence="2 7">Belongs to the membrane-bound acyltransferase family.</text>
</comment>
<name>A0A9D2S5Y0_9FIRM</name>
<keyword evidence="7" id="KW-0012">Acyltransferase</keyword>
<dbReference type="InterPro" id="IPR051085">
    <property type="entry name" value="MB_O-acyltransferase"/>
</dbReference>
<evidence type="ECO:0000313" key="9">
    <source>
        <dbReference type="EMBL" id="HJB57882.1"/>
    </source>
</evidence>
<evidence type="ECO:0000256" key="1">
    <source>
        <dbReference type="ARBA" id="ARBA00004651"/>
    </source>
</evidence>
<dbReference type="PIRSF" id="PIRSF016636">
    <property type="entry name" value="AlgI_DltB"/>
    <property type="match status" value="1"/>
</dbReference>
<feature type="transmembrane region" description="Helical" evidence="8">
    <location>
        <begin position="77"/>
        <end position="98"/>
    </location>
</feature>
<dbReference type="GO" id="GO:0042121">
    <property type="term" value="P:alginic acid biosynthetic process"/>
    <property type="evidence" value="ECO:0007669"/>
    <property type="project" value="InterPro"/>
</dbReference>
<accession>A0A9D2S5Y0</accession>
<feature type="transmembrane region" description="Helical" evidence="8">
    <location>
        <begin position="375"/>
        <end position="392"/>
    </location>
</feature>
<gene>
    <name evidence="9" type="ORF">H9714_10055</name>
</gene>
<evidence type="ECO:0000313" key="10">
    <source>
        <dbReference type="Proteomes" id="UP000824208"/>
    </source>
</evidence>
<feature type="transmembrane region" description="Helical" evidence="8">
    <location>
        <begin position="429"/>
        <end position="448"/>
    </location>
</feature>
<evidence type="ECO:0000256" key="8">
    <source>
        <dbReference type="SAM" id="Phobius"/>
    </source>
</evidence>
<protein>
    <submittedName>
        <fullName evidence="9">MBOAT family protein</fullName>
    </submittedName>
</protein>
<dbReference type="AlphaFoldDB" id="A0A9D2S5Y0"/>
<comment type="caution">
    <text evidence="9">The sequence shown here is derived from an EMBL/GenBank/DDBJ whole genome shotgun (WGS) entry which is preliminary data.</text>
</comment>
<feature type="transmembrane region" description="Helical" evidence="8">
    <location>
        <begin position="110"/>
        <end position="137"/>
    </location>
</feature>
<dbReference type="Proteomes" id="UP000824208">
    <property type="component" value="Unassembled WGS sequence"/>
</dbReference>
<sequence length="493" mass="56490">MLFNSLDFLIFFPIVTLVYFVLPHRVRWVWLLIASYYFYMCWNPRYALLMATSTAITFLSGLLIHRSNQIPDAKRRAWMRRLWVALSFGSNLAILFFFKYWDFFWDNLEALFALGGVALHKPVFDVILPVGISFYTFQALSYTMDVYRGEIEAEPNFFRYALFVSFFPQLVAGPIERSKNLLLQVHERHTFDAQRARDGLLLMLWGLFQKMVVADRVAIVVDTVFDGYAAMPAWAVVLAVVLFAFQIYCDFGGYSNIAVGAAQVMGFRLMENFRQPYLSQSCGEFWHRWHISLSTWFRDYLYIPLGGNRKGTARKYLNNLITFTASGLWHGASWNYVVWGALNGVYQVLGSILRPARERLCAALHLPTRTLVWKAVRIALTFVLIDFAWLFFRAPSFSAALDILSHVSSGGAAVAEGFSLGLNGAELRVMLLSLLVLFAVDLCNSAGVRVRTYVLRLPVPVRWACYLAVLYVILIFGIYGPDFSESQFIYFQF</sequence>
<feature type="transmembrane region" description="Helical" evidence="8">
    <location>
        <begin position="7"/>
        <end position="26"/>
    </location>
</feature>
<feature type="transmembrane region" description="Helical" evidence="8">
    <location>
        <begin position="46"/>
        <end position="65"/>
    </location>
</feature>
<keyword evidence="4 8" id="KW-0812">Transmembrane</keyword>
<feature type="transmembrane region" description="Helical" evidence="8">
    <location>
        <begin position="195"/>
        <end position="213"/>
    </location>
</feature>
<evidence type="ECO:0000256" key="2">
    <source>
        <dbReference type="ARBA" id="ARBA00010323"/>
    </source>
</evidence>
<dbReference type="InterPro" id="IPR028362">
    <property type="entry name" value="AlgI"/>
</dbReference>
<keyword evidence="3 7" id="KW-1003">Cell membrane</keyword>
<dbReference type="PANTHER" id="PTHR13285">
    <property type="entry name" value="ACYLTRANSFERASE"/>
    <property type="match status" value="1"/>
</dbReference>
<evidence type="ECO:0000256" key="6">
    <source>
        <dbReference type="ARBA" id="ARBA00023136"/>
    </source>
</evidence>
<organism evidence="9 10">
    <name type="scientific">Candidatus Flavonifractor intestinipullorum</name>
    <dbReference type="NCBI Taxonomy" id="2838587"/>
    <lineage>
        <taxon>Bacteria</taxon>
        <taxon>Bacillati</taxon>
        <taxon>Bacillota</taxon>
        <taxon>Clostridia</taxon>
        <taxon>Eubacteriales</taxon>
        <taxon>Oscillospiraceae</taxon>
        <taxon>Flavonifractor</taxon>
    </lineage>
</organism>
<dbReference type="InterPro" id="IPR024194">
    <property type="entry name" value="Ac/AlaTfrase_AlgI/DltB"/>
</dbReference>
<evidence type="ECO:0000256" key="5">
    <source>
        <dbReference type="ARBA" id="ARBA00022989"/>
    </source>
</evidence>
<dbReference type="PIRSF" id="PIRSF500217">
    <property type="entry name" value="AlgI"/>
    <property type="match status" value="1"/>
</dbReference>
<dbReference type="PANTHER" id="PTHR13285:SF18">
    <property type="entry name" value="PROTEIN-CYSTEINE N-PALMITOYLTRANSFERASE RASP"/>
    <property type="match status" value="1"/>
</dbReference>
<evidence type="ECO:0000256" key="3">
    <source>
        <dbReference type="ARBA" id="ARBA00022475"/>
    </source>
</evidence>
<evidence type="ECO:0000256" key="7">
    <source>
        <dbReference type="PIRNR" id="PIRNR016636"/>
    </source>
</evidence>
<dbReference type="Pfam" id="PF03062">
    <property type="entry name" value="MBOAT"/>
    <property type="match status" value="1"/>
</dbReference>
<reference evidence="9" key="1">
    <citation type="journal article" date="2021" name="PeerJ">
        <title>Extensive microbial diversity within the chicken gut microbiome revealed by metagenomics and culture.</title>
        <authorList>
            <person name="Gilroy R."/>
            <person name="Ravi A."/>
            <person name="Getino M."/>
            <person name="Pursley I."/>
            <person name="Horton D.L."/>
            <person name="Alikhan N.F."/>
            <person name="Baker D."/>
            <person name="Gharbi K."/>
            <person name="Hall N."/>
            <person name="Watson M."/>
            <person name="Adriaenssens E.M."/>
            <person name="Foster-Nyarko E."/>
            <person name="Jarju S."/>
            <person name="Secka A."/>
            <person name="Antonio M."/>
            <person name="Oren A."/>
            <person name="Chaudhuri R.R."/>
            <person name="La Ragione R."/>
            <person name="Hildebrand F."/>
            <person name="Pallen M.J."/>
        </authorList>
    </citation>
    <scope>NUCLEOTIDE SEQUENCE</scope>
    <source>
        <strain evidence="9">CHK189-11263</strain>
    </source>
</reference>
<dbReference type="EMBL" id="DWYC01000088">
    <property type="protein sequence ID" value="HJB57882.1"/>
    <property type="molecule type" value="Genomic_DNA"/>
</dbReference>
<dbReference type="GO" id="GO:0016746">
    <property type="term" value="F:acyltransferase activity"/>
    <property type="evidence" value="ECO:0007669"/>
    <property type="project" value="UniProtKB-KW"/>
</dbReference>
<feature type="transmembrane region" description="Helical" evidence="8">
    <location>
        <begin position="460"/>
        <end position="479"/>
    </location>
</feature>
<keyword evidence="7" id="KW-0808">Transferase</keyword>
<keyword evidence="5 8" id="KW-1133">Transmembrane helix</keyword>
<dbReference type="GO" id="GO:0005886">
    <property type="term" value="C:plasma membrane"/>
    <property type="evidence" value="ECO:0007669"/>
    <property type="project" value="UniProtKB-SubCell"/>
</dbReference>
<reference evidence="9" key="2">
    <citation type="submission" date="2021-04" db="EMBL/GenBank/DDBJ databases">
        <authorList>
            <person name="Gilroy R."/>
        </authorList>
    </citation>
    <scope>NUCLEOTIDE SEQUENCE</scope>
    <source>
        <strain evidence="9">CHK189-11263</strain>
    </source>
</reference>
<keyword evidence="6 7" id="KW-0472">Membrane</keyword>
<proteinExistence type="inferred from homology"/>
<comment type="subcellular location">
    <subcellularLocation>
        <location evidence="1">Cell membrane</location>
        <topology evidence="1">Multi-pass membrane protein</topology>
    </subcellularLocation>
</comment>